<comment type="cofactor">
    <cofactor evidence="1 6">
        <name>pyridoxal 5'-phosphate</name>
        <dbReference type="ChEBI" id="CHEBI:597326"/>
    </cofactor>
</comment>
<dbReference type="EC" id="2.6.1.-" evidence="6"/>
<dbReference type="GO" id="GO:0006520">
    <property type="term" value="P:amino acid metabolic process"/>
    <property type="evidence" value="ECO:0007669"/>
    <property type="project" value="InterPro"/>
</dbReference>
<gene>
    <name evidence="8" type="ORF">Thimo_1818</name>
</gene>
<dbReference type="PANTHER" id="PTHR46383:SF1">
    <property type="entry name" value="ASPARTATE AMINOTRANSFERASE"/>
    <property type="match status" value="1"/>
</dbReference>
<dbReference type="EMBL" id="CP003051">
    <property type="protein sequence ID" value="AGA90587.1"/>
    <property type="molecule type" value="Genomic_DNA"/>
</dbReference>
<keyword evidence="3 6" id="KW-0032">Aminotransferase</keyword>
<dbReference type="KEGG" id="tmb:Thimo_1818"/>
<dbReference type="PANTHER" id="PTHR46383">
    <property type="entry name" value="ASPARTATE AMINOTRANSFERASE"/>
    <property type="match status" value="1"/>
</dbReference>
<dbReference type="STRING" id="765912.Thimo_1818"/>
<dbReference type="InterPro" id="IPR015424">
    <property type="entry name" value="PyrdxlP-dep_Trfase"/>
</dbReference>
<sequence>MSIKLSARVQAVKPSATLAITARAKALKAAGKDVIGLGAGEPDFDTPAHIKEAAIAAINRGFTKYTPVDGTPELKQAIIAKFERENQLHFTADQILVSCGGKQSFYNLAQAVLDPGDEVVIPAPYWVSYPDMALLAGGVPVLVDAGAEQRFKIRAEQLAAAITDKTRLVVINSPSNPTGMAYTSAELEALGAVLRAHPQCLIATDDMYEHIRWSDAPFVNIVNVCPDLAPRTLVLNGVSKAYSMTGWRIGYAGGPETVIRAMKKIQSQSTSNPTSISQVAAQMALEGPQDCIATMLAAFKERHDMVVERLNQIPGIECLATDGTFYVFPRVQGLIDRLDAVANDLELAEHLIEHAGVALVPGSAFGLEGYARISIATSRDNLERALDRIAAVAG</sequence>
<dbReference type="RefSeq" id="WP_015280728.1">
    <property type="nucleotide sequence ID" value="NC_019940.1"/>
</dbReference>
<reference evidence="8 9" key="1">
    <citation type="submission" date="2011-09" db="EMBL/GenBank/DDBJ databases">
        <title>Complete sequence of chromosome of Thioflavicoccus mobilis 8321.</title>
        <authorList>
            <consortium name="US DOE Joint Genome Institute"/>
            <person name="Lucas S."/>
            <person name="Han J."/>
            <person name="Lapidus A."/>
            <person name="Cheng J.-F."/>
            <person name="Goodwin L."/>
            <person name="Pitluck S."/>
            <person name="Peters L."/>
            <person name="Ovchinnikova G."/>
            <person name="Lu M."/>
            <person name="Detter J.C."/>
            <person name="Han C."/>
            <person name="Tapia R."/>
            <person name="Land M."/>
            <person name="Hauser L."/>
            <person name="Kyrpides N."/>
            <person name="Ivanova N."/>
            <person name="Pagani I."/>
            <person name="Vogl K."/>
            <person name="Liu Z."/>
            <person name="Imhoff J."/>
            <person name="Thiel V."/>
            <person name="Frigaard N.-U."/>
            <person name="Bryant D."/>
            <person name="Woyke T."/>
        </authorList>
    </citation>
    <scope>NUCLEOTIDE SEQUENCE [LARGE SCALE GENOMIC DNA]</scope>
    <source>
        <strain evidence="8 9">8321</strain>
    </source>
</reference>
<dbReference type="InterPro" id="IPR004838">
    <property type="entry name" value="NHTrfase_class1_PyrdxlP-BS"/>
</dbReference>
<organism evidence="8 9">
    <name type="scientific">Thioflavicoccus mobilis 8321</name>
    <dbReference type="NCBI Taxonomy" id="765912"/>
    <lineage>
        <taxon>Bacteria</taxon>
        <taxon>Pseudomonadati</taxon>
        <taxon>Pseudomonadota</taxon>
        <taxon>Gammaproteobacteria</taxon>
        <taxon>Chromatiales</taxon>
        <taxon>Chromatiaceae</taxon>
        <taxon>Thioflavicoccus</taxon>
    </lineage>
</organism>
<dbReference type="GO" id="GO:0030170">
    <property type="term" value="F:pyridoxal phosphate binding"/>
    <property type="evidence" value="ECO:0007669"/>
    <property type="project" value="InterPro"/>
</dbReference>
<keyword evidence="9" id="KW-1185">Reference proteome</keyword>
<proteinExistence type="inferred from homology"/>
<dbReference type="InterPro" id="IPR015421">
    <property type="entry name" value="PyrdxlP-dep_Trfase_major"/>
</dbReference>
<dbReference type="Gene3D" id="3.90.1150.10">
    <property type="entry name" value="Aspartate Aminotransferase, domain 1"/>
    <property type="match status" value="1"/>
</dbReference>
<dbReference type="AlphaFoldDB" id="L0GXN2"/>
<dbReference type="PATRIC" id="fig|765912.4.peg.1778"/>
<dbReference type="InterPro" id="IPR015422">
    <property type="entry name" value="PyrdxlP-dep_Trfase_small"/>
</dbReference>
<dbReference type="OrthoDB" id="9803354at2"/>
<feature type="domain" description="Aminotransferase class I/classII large" evidence="7">
    <location>
        <begin position="32"/>
        <end position="389"/>
    </location>
</feature>
<evidence type="ECO:0000313" key="9">
    <source>
        <dbReference type="Proteomes" id="UP000010816"/>
    </source>
</evidence>
<evidence type="ECO:0000256" key="4">
    <source>
        <dbReference type="ARBA" id="ARBA00022679"/>
    </source>
</evidence>
<evidence type="ECO:0000256" key="6">
    <source>
        <dbReference type="RuleBase" id="RU000481"/>
    </source>
</evidence>
<evidence type="ECO:0000259" key="7">
    <source>
        <dbReference type="Pfam" id="PF00155"/>
    </source>
</evidence>
<dbReference type="eggNOG" id="COG0436">
    <property type="taxonomic scope" value="Bacteria"/>
</dbReference>
<evidence type="ECO:0000256" key="5">
    <source>
        <dbReference type="ARBA" id="ARBA00022898"/>
    </source>
</evidence>
<accession>L0GXN2</accession>
<dbReference type="PROSITE" id="PS00105">
    <property type="entry name" value="AA_TRANSFER_CLASS_1"/>
    <property type="match status" value="1"/>
</dbReference>
<dbReference type="HOGENOM" id="CLU_017584_4_3_6"/>
<keyword evidence="4 6" id="KW-0808">Transferase</keyword>
<evidence type="ECO:0000313" key="8">
    <source>
        <dbReference type="EMBL" id="AGA90587.1"/>
    </source>
</evidence>
<keyword evidence="5" id="KW-0663">Pyridoxal phosphate</keyword>
<dbReference type="CDD" id="cd00609">
    <property type="entry name" value="AAT_like"/>
    <property type="match status" value="1"/>
</dbReference>
<evidence type="ECO:0000256" key="2">
    <source>
        <dbReference type="ARBA" id="ARBA00007441"/>
    </source>
</evidence>
<dbReference type="FunFam" id="3.40.640.10:FF:000033">
    <property type="entry name" value="Aspartate aminotransferase"/>
    <property type="match status" value="1"/>
</dbReference>
<name>L0GXN2_9GAMM</name>
<dbReference type="Proteomes" id="UP000010816">
    <property type="component" value="Chromosome"/>
</dbReference>
<evidence type="ECO:0000256" key="1">
    <source>
        <dbReference type="ARBA" id="ARBA00001933"/>
    </source>
</evidence>
<dbReference type="GO" id="GO:0008483">
    <property type="term" value="F:transaminase activity"/>
    <property type="evidence" value="ECO:0007669"/>
    <property type="project" value="UniProtKB-KW"/>
</dbReference>
<protein>
    <recommendedName>
        <fullName evidence="6">Aminotransferase</fullName>
        <ecNumber evidence="6">2.6.1.-</ecNumber>
    </recommendedName>
</protein>
<evidence type="ECO:0000256" key="3">
    <source>
        <dbReference type="ARBA" id="ARBA00022576"/>
    </source>
</evidence>
<dbReference type="Gene3D" id="3.40.640.10">
    <property type="entry name" value="Type I PLP-dependent aspartate aminotransferase-like (Major domain)"/>
    <property type="match status" value="1"/>
</dbReference>
<dbReference type="Pfam" id="PF00155">
    <property type="entry name" value="Aminotran_1_2"/>
    <property type="match status" value="1"/>
</dbReference>
<dbReference type="InterPro" id="IPR004839">
    <property type="entry name" value="Aminotransferase_I/II_large"/>
</dbReference>
<dbReference type="SUPFAM" id="SSF53383">
    <property type="entry name" value="PLP-dependent transferases"/>
    <property type="match status" value="1"/>
</dbReference>
<comment type="similarity">
    <text evidence="2 6">Belongs to the class-I pyridoxal-phosphate-dependent aminotransferase family.</text>
</comment>
<dbReference type="InterPro" id="IPR050596">
    <property type="entry name" value="AspAT/PAT-like"/>
</dbReference>